<dbReference type="EMBL" id="AP014880">
    <property type="protein sequence ID" value="BAW17157.1"/>
    <property type="molecule type" value="Genomic_DNA"/>
</dbReference>
<protein>
    <submittedName>
        <fullName evidence="2">Uncharacterized protein</fullName>
    </submittedName>
</protein>
<sequence>MTPNPSKWAILDGLACAILFTEVYGFYLLFKEPELYTADLTQNEFLSFT</sequence>
<dbReference type="AlphaFoldDB" id="A0AAD1C9K2"/>
<dbReference type="Pfam" id="PF19391">
    <property type="entry name" value="DUF5966"/>
    <property type="match status" value="1"/>
</dbReference>
<keyword evidence="1" id="KW-0472">Membrane</keyword>
<dbReference type="RefSeq" id="WP_414930100.1">
    <property type="nucleotide sequence ID" value="NZ_AP014880.1"/>
</dbReference>
<organism evidence="2 3">
    <name type="scientific">Streptococcus intermedius</name>
    <dbReference type="NCBI Taxonomy" id="1338"/>
    <lineage>
        <taxon>Bacteria</taxon>
        <taxon>Bacillati</taxon>
        <taxon>Bacillota</taxon>
        <taxon>Bacilli</taxon>
        <taxon>Lactobacillales</taxon>
        <taxon>Streptococcaceae</taxon>
        <taxon>Streptococcus</taxon>
        <taxon>Streptococcus anginosus group</taxon>
    </lineage>
</organism>
<gene>
    <name evidence="2" type="ORF">SITYG_11780</name>
</gene>
<evidence type="ECO:0000313" key="2">
    <source>
        <dbReference type="EMBL" id="BAW17157.1"/>
    </source>
</evidence>
<evidence type="ECO:0000313" key="3">
    <source>
        <dbReference type="Proteomes" id="UP000217792"/>
    </source>
</evidence>
<proteinExistence type="predicted"/>
<evidence type="ECO:0000256" key="1">
    <source>
        <dbReference type="SAM" id="Phobius"/>
    </source>
</evidence>
<keyword evidence="1" id="KW-1133">Transmembrane helix</keyword>
<accession>A0AAD1C9K2</accession>
<name>A0AAD1C9K2_STRIT</name>
<dbReference type="InterPro" id="IPR046010">
    <property type="entry name" value="DUF5966"/>
</dbReference>
<dbReference type="Proteomes" id="UP000217792">
    <property type="component" value="Chromosome"/>
</dbReference>
<feature type="transmembrane region" description="Helical" evidence="1">
    <location>
        <begin position="9"/>
        <end position="30"/>
    </location>
</feature>
<reference evidence="2 3" key="1">
    <citation type="journal article" date="2017" name="Infect. Immun.">
        <title>Characterization of the Pathogenicity of Streptococcus intermedius TYG1620 Isolated from a Human Brain Abscess Based on the Complete Genome Sequence with Transcriptome Analysis and Transposon Mutagenesis in a Murine Subcutaneous Abscess Model.</title>
        <authorList>
            <person name="Hasegawa N."/>
            <person name="Sekizuka T."/>
            <person name="Sugi Y."/>
            <person name="Kawakami N."/>
            <person name="Ogasawara Y."/>
            <person name="Kato K."/>
            <person name="Yamashita A."/>
            <person name="Takeuchi F."/>
            <person name="Kuroda M."/>
        </authorList>
    </citation>
    <scope>NUCLEOTIDE SEQUENCE [LARGE SCALE GENOMIC DNA]</scope>
    <source>
        <strain evidence="2 3">TYG1620</strain>
    </source>
</reference>
<keyword evidence="1" id="KW-0812">Transmembrane</keyword>